<dbReference type="KEGG" id="lamb:KBB96_13735"/>
<keyword evidence="1" id="KW-0472">Membrane</keyword>
<evidence type="ECO:0000313" key="3">
    <source>
        <dbReference type="EMBL" id="QUE49926.1"/>
    </source>
</evidence>
<organism evidence="3 4">
    <name type="scientific">Luteolibacter ambystomatis</name>
    <dbReference type="NCBI Taxonomy" id="2824561"/>
    <lineage>
        <taxon>Bacteria</taxon>
        <taxon>Pseudomonadati</taxon>
        <taxon>Verrucomicrobiota</taxon>
        <taxon>Verrucomicrobiia</taxon>
        <taxon>Verrucomicrobiales</taxon>
        <taxon>Verrucomicrobiaceae</taxon>
        <taxon>Luteolibacter</taxon>
    </lineage>
</organism>
<name>A0A975G6Z7_9BACT</name>
<sequence length="165" mass="18833">MTFFRKAWRWLHEKWTHLFLLKDRPHAIALGVGLGMFWGFTPFLFFKTLLAMGTSRLFRGNVVAAAIAVQLHDVTIPISPWLLLWEYRVGYWLLHAPHEFPPGHPKVSELLRWSTIFTVGKPLVLGSLLLAVPIGVISYGLMLRYLERREAKRAAAPPADEFSGV</sequence>
<dbReference type="Proteomes" id="UP000676169">
    <property type="component" value="Chromosome"/>
</dbReference>
<dbReference type="PANTHER" id="PTHR40547">
    <property type="entry name" value="SLL0298 PROTEIN"/>
    <property type="match status" value="1"/>
</dbReference>
<gene>
    <name evidence="3" type="ORF">KBB96_13735</name>
</gene>
<evidence type="ECO:0000259" key="2">
    <source>
        <dbReference type="Pfam" id="PF09835"/>
    </source>
</evidence>
<feature type="transmembrane region" description="Helical" evidence="1">
    <location>
        <begin position="27"/>
        <end position="50"/>
    </location>
</feature>
<dbReference type="InterPro" id="IPR018639">
    <property type="entry name" value="DUF2062"/>
</dbReference>
<dbReference type="AlphaFoldDB" id="A0A975G6Z7"/>
<keyword evidence="4" id="KW-1185">Reference proteome</keyword>
<dbReference type="PANTHER" id="PTHR40547:SF1">
    <property type="entry name" value="SLL0298 PROTEIN"/>
    <property type="match status" value="1"/>
</dbReference>
<feature type="domain" description="DUF2062" evidence="2">
    <location>
        <begin position="9"/>
        <end position="153"/>
    </location>
</feature>
<accession>A0A975G6Z7</accession>
<proteinExistence type="predicted"/>
<reference evidence="3" key="1">
    <citation type="submission" date="2021-04" db="EMBL/GenBank/DDBJ databases">
        <title>Luteolibacter sp. 32A isolated from the skin of an Anderson's salamander (Ambystoma andersonii).</title>
        <authorList>
            <person name="Spergser J."/>
            <person name="Busse H.-J."/>
        </authorList>
    </citation>
    <scope>NUCLEOTIDE SEQUENCE</scope>
    <source>
        <strain evidence="3">32A</strain>
    </source>
</reference>
<keyword evidence="1" id="KW-0812">Transmembrane</keyword>
<evidence type="ECO:0000313" key="4">
    <source>
        <dbReference type="Proteomes" id="UP000676169"/>
    </source>
</evidence>
<dbReference type="RefSeq" id="WP_211630015.1">
    <property type="nucleotide sequence ID" value="NZ_CP073100.1"/>
</dbReference>
<dbReference type="Pfam" id="PF09835">
    <property type="entry name" value="DUF2062"/>
    <property type="match status" value="1"/>
</dbReference>
<feature type="transmembrane region" description="Helical" evidence="1">
    <location>
        <begin position="62"/>
        <end position="84"/>
    </location>
</feature>
<dbReference type="EMBL" id="CP073100">
    <property type="protein sequence ID" value="QUE49926.1"/>
    <property type="molecule type" value="Genomic_DNA"/>
</dbReference>
<evidence type="ECO:0000256" key="1">
    <source>
        <dbReference type="SAM" id="Phobius"/>
    </source>
</evidence>
<protein>
    <submittedName>
        <fullName evidence="3">DUF2062 domain-containing protein</fullName>
    </submittedName>
</protein>
<feature type="transmembrane region" description="Helical" evidence="1">
    <location>
        <begin position="123"/>
        <end position="143"/>
    </location>
</feature>
<keyword evidence="1" id="KW-1133">Transmembrane helix</keyword>